<sequence>MNYLGGGFHRKFKYQQPINKSWIFEPQFQLLEDKVQIGLILKNMKPMKERDQTQFKLMALTIQNSLREGHQLVKLYSTSLQERDQKLGVKLLCPVLSSSLIIILECILPMILQFLYQFVICSSSQITLVKLR</sequence>
<keyword evidence="2" id="KW-1185">Reference proteome</keyword>
<protein>
    <submittedName>
        <fullName evidence="1">Uncharacterized protein</fullName>
    </submittedName>
</protein>
<proteinExistence type="predicted"/>
<gene>
    <name evidence="1" type="ORF">PPENT_87.1.T1230145</name>
</gene>
<evidence type="ECO:0000313" key="1">
    <source>
        <dbReference type="EMBL" id="CAD8200145.1"/>
    </source>
</evidence>
<evidence type="ECO:0000313" key="2">
    <source>
        <dbReference type="Proteomes" id="UP000689195"/>
    </source>
</evidence>
<dbReference type="EMBL" id="CAJJDO010000123">
    <property type="protein sequence ID" value="CAD8200145.1"/>
    <property type="molecule type" value="Genomic_DNA"/>
</dbReference>
<comment type="caution">
    <text evidence="1">The sequence shown here is derived from an EMBL/GenBank/DDBJ whole genome shotgun (WGS) entry which is preliminary data.</text>
</comment>
<organism evidence="1 2">
    <name type="scientific">Paramecium pentaurelia</name>
    <dbReference type="NCBI Taxonomy" id="43138"/>
    <lineage>
        <taxon>Eukaryota</taxon>
        <taxon>Sar</taxon>
        <taxon>Alveolata</taxon>
        <taxon>Ciliophora</taxon>
        <taxon>Intramacronucleata</taxon>
        <taxon>Oligohymenophorea</taxon>
        <taxon>Peniculida</taxon>
        <taxon>Parameciidae</taxon>
        <taxon>Paramecium</taxon>
    </lineage>
</organism>
<name>A0A8S1XG77_9CILI</name>
<reference evidence="1" key="1">
    <citation type="submission" date="2021-01" db="EMBL/GenBank/DDBJ databases">
        <authorList>
            <consortium name="Genoscope - CEA"/>
            <person name="William W."/>
        </authorList>
    </citation>
    <scope>NUCLEOTIDE SEQUENCE</scope>
</reference>
<dbReference type="AlphaFoldDB" id="A0A8S1XG77"/>
<dbReference type="Proteomes" id="UP000689195">
    <property type="component" value="Unassembled WGS sequence"/>
</dbReference>
<accession>A0A8S1XG77</accession>